<evidence type="ECO:0008006" key="3">
    <source>
        <dbReference type="Google" id="ProtNLM"/>
    </source>
</evidence>
<reference evidence="2" key="1">
    <citation type="submission" date="2017-09" db="EMBL/GenBank/DDBJ databases">
        <title>Depth-based differentiation of microbial function through sediment-hosted aquifers and enrichment of novel symbionts in the deep terrestrial subsurface.</title>
        <authorList>
            <person name="Probst A.J."/>
            <person name="Ladd B."/>
            <person name="Jarett J.K."/>
            <person name="Geller-Mcgrath D.E."/>
            <person name="Sieber C.M.K."/>
            <person name="Emerson J.B."/>
            <person name="Anantharaman K."/>
            <person name="Thomas B.C."/>
            <person name="Malmstrom R."/>
            <person name="Stieglmeier M."/>
            <person name="Klingl A."/>
            <person name="Woyke T."/>
            <person name="Ryan C.M."/>
            <person name="Banfield J.F."/>
        </authorList>
    </citation>
    <scope>NUCLEOTIDE SEQUENCE [LARGE SCALE GENOMIC DNA]</scope>
</reference>
<name>A0A2H0UHS2_9BACT</name>
<dbReference type="AlphaFoldDB" id="A0A2H0UHS2"/>
<dbReference type="EMBL" id="PFBG01000017">
    <property type="protein sequence ID" value="PIR85951.1"/>
    <property type="molecule type" value="Genomic_DNA"/>
</dbReference>
<protein>
    <recommendedName>
        <fullName evidence="3">Addiction module toxin RelE</fullName>
    </recommendedName>
</protein>
<evidence type="ECO:0000313" key="2">
    <source>
        <dbReference type="Proteomes" id="UP000229612"/>
    </source>
</evidence>
<gene>
    <name evidence="1" type="ORF">COU14_01565</name>
</gene>
<dbReference type="Proteomes" id="UP000229612">
    <property type="component" value="Unassembled WGS sequence"/>
</dbReference>
<sequence>MPSNVSVQIEKFAEKHFVKKFEKKHKQHWRITIQAIIAELERIDQLLLTDRAETICDVDGLKIIKTKFRIAGTKESAKTSGNRCIVAFHTHKQFVSVLLVYGKTDISSRNETAEWQKLIKNNYSEYRHLFK</sequence>
<proteinExistence type="predicted"/>
<organism evidence="1 2">
    <name type="scientific">Candidatus Kaiserbacteria bacterium CG10_big_fil_rev_8_21_14_0_10_44_10</name>
    <dbReference type="NCBI Taxonomy" id="1974606"/>
    <lineage>
        <taxon>Bacteria</taxon>
        <taxon>Candidatus Kaiseribacteriota</taxon>
    </lineage>
</organism>
<comment type="caution">
    <text evidence="1">The sequence shown here is derived from an EMBL/GenBank/DDBJ whole genome shotgun (WGS) entry which is preliminary data.</text>
</comment>
<accession>A0A2H0UHS2</accession>
<evidence type="ECO:0000313" key="1">
    <source>
        <dbReference type="EMBL" id="PIR85951.1"/>
    </source>
</evidence>